<evidence type="ECO:0000313" key="3">
    <source>
        <dbReference type="EMBL" id="PRY47324.1"/>
    </source>
</evidence>
<comment type="caution">
    <text evidence="3">The sequence shown here is derived from an EMBL/GenBank/DDBJ whole genome shotgun (WGS) entry which is preliminary data.</text>
</comment>
<feature type="region of interest" description="Disordered" evidence="1">
    <location>
        <begin position="74"/>
        <end position="132"/>
    </location>
</feature>
<sequence>MNATYTLLLGLALVAISNWSCAQEKPSWANDPTYSTGNYKHPNKARAARQASTKEAVSVMAPTVADAQLANYKQQRPNQAPAGGITVDHTPSASLADRNYKIQVPVRDNGSNDSVISRRSKQKKDSESGVGN</sequence>
<dbReference type="AlphaFoldDB" id="A0A2T0TNM6"/>
<dbReference type="EMBL" id="PVTE01000001">
    <property type="protein sequence ID" value="PRY47324.1"/>
    <property type="molecule type" value="Genomic_DNA"/>
</dbReference>
<dbReference type="OrthoDB" id="965763at2"/>
<evidence type="ECO:0000256" key="1">
    <source>
        <dbReference type="SAM" id="MobiDB-lite"/>
    </source>
</evidence>
<organism evidence="3 4">
    <name type="scientific">Spirosoma oryzae</name>
    <dbReference type="NCBI Taxonomy" id="1469603"/>
    <lineage>
        <taxon>Bacteria</taxon>
        <taxon>Pseudomonadati</taxon>
        <taxon>Bacteroidota</taxon>
        <taxon>Cytophagia</taxon>
        <taxon>Cytophagales</taxon>
        <taxon>Cytophagaceae</taxon>
        <taxon>Spirosoma</taxon>
    </lineage>
</organism>
<name>A0A2T0TNM6_9BACT</name>
<protein>
    <submittedName>
        <fullName evidence="3">Uncharacterized protein</fullName>
    </submittedName>
</protein>
<feature type="compositionally biased region" description="Basic and acidic residues" evidence="1">
    <location>
        <begin position="123"/>
        <end position="132"/>
    </location>
</feature>
<reference evidence="3 4" key="1">
    <citation type="submission" date="2018-03" db="EMBL/GenBank/DDBJ databases">
        <title>Genomic Encyclopedia of Archaeal and Bacterial Type Strains, Phase II (KMG-II): from individual species to whole genera.</title>
        <authorList>
            <person name="Goeker M."/>
        </authorList>
    </citation>
    <scope>NUCLEOTIDE SEQUENCE [LARGE SCALE GENOMIC DNA]</scope>
    <source>
        <strain evidence="3 4">DSM 28354</strain>
    </source>
</reference>
<keyword evidence="2" id="KW-0732">Signal</keyword>
<dbReference type="Proteomes" id="UP000238375">
    <property type="component" value="Unassembled WGS sequence"/>
</dbReference>
<feature type="chain" id="PRO_5015519529" evidence="2">
    <location>
        <begin position="23"/>
        <end position="132"/>
    </location>
</feature>
<evidence type="ECO:0000313" key="4">
    <source>
        <dbReference type="Proteomes" id="UP000238375"/>
    </source>
</evidence>
<gene>
    <name evidence="3" type="ORF">CLV58_101392</name>
</gene>
<proteinExistence type="predicted"/>
<accession>A0A2T0TNM6</accession>
<keyword evidence="4" id="KW-1185">Reference proteome</keyword>
<evidence type="ECO:0000256" key="2">
    <source>
        <dbReference type="SAM" id="SignalP"/>
    </source>
</evidence>
<dbReference type="RefSeq" id="WP_106136056.1">
    <property type="nucleotide sequence ID" value="NZ_PVTE01000001.1"/>
</dbReference>
<feature type="signal peptide" evidence="2">
    <location>
        <begin position="1"/>
        <end position="22"/>
    </location>
</feature>